<proteinExistence type="predicted"/>
<comment type="caution">
    <text evidence="1">The sequence shown here is derived from an EMBL/GenBank/DDBJ whole genome shotgun (WGS) entry which is preliminary data.</text>
</comment>
<dbReference type="EMBL" id="LBVU01000004">
    <property type="protein sequence ID" value="KKQ91715.1"/>
    <property type="molecule type" value="Genomic_DNA"/>
</dbReference>
<dbReference type="Proteomes" id="UP000034774">
    <property type="component" value="Unassembled WGS sequence"/>
</dbReference>
<dbReference type="AlphaFoldDB" id="A0A0G0LUP2"/>
<dbReference type="GO" id="GO:0016740">
    <property type="term" value="F:transferase activity"/>
    <property type="evidence" value="ECO:0007669"/>
    <property type="project" value="UniProtKB-KW"/>
</dbReference>
<name>A0A0G0LUP2_9BACT</name>
<evidence type="ECO:0000313" key="2">
    <source>
        <dbReference type="Proteomes" id="UP000034774"/>
    </source>
</evidence>
<organism evidence="1 2">
    <name type="scientific">Candidatus Woesebacteria bacterium GW2011_GWB1_39_10</name>
    <dbReference type="NCBI Taxonomy" id="1618572"/>
    <lineage>
        <taxon>Bacteria</taxon>
        <taxon>Candidatus Woeseibacteriota</taxon>
    </lineage>
</organism>
<gene>
    <name evidence="1" type="ORF">UT17_C0004G0063</name>
</gene>
<accession>A0A0G0LUP2</accession>
<sequence>MKNFTTAILNKKNITDFAASRNKLLKKSKADWVLFLDKDETILKEFKIETSDDFSCYQFIRKNYFLGQYFGNDKIIRLVKKGTGKWARCVHEVWKPSTGRVGMIDTPIIHNTADNLHEYISKINFYSDLHAKANIEEGKRPTLLKIIFFPFGKFLITFFKTRNIVFSIMQSLHSFLSWSKQWIIQNA</sequence>
<dbReference type="STRING" id="1618572.UT17_C0004G0063"/>
<keyword evidence="1" id="KW-0808">Transferase</keyword>
<reference evidence="1 2" key="1">
    <citation type="journal article" date="2015" name="Nature">
        <title>rRNA introns, odd ribosomes, and small enigmatic genomes across a large radiation of phyla.</title>
        <authorList>
            <person name="Brown C.T."/>
            <person name="Hug L.A."/>
            <person name="Thomas B.C."/>
            <person name="Sharon I."/>
            <person name="Castelle C.J."/>
            <person name="Singh A."/>
            <person name="Wilkins M.J."/>
            <person name="Williams K.H."/>
            <person name="Banfield J.F."/>
        </authorList>
    </citation>
    <scope>NUCLEOTIDE SEQUENCE [LARGE SCALE GENOMIC DNA]</scope>
</reference>
<protein>
    <submittedName>
        <fullName evidence="1">Glycosyl transferase family 2</fullName>
    </submittedName>
</protein>
<evidence type="ECO:0000313" key="1">
    <source>
        <dbReference type="EMBL" id="KKQ91715.1"/>
    </source>
</evidence>